<keyword evidence="8 10" id="KW-0694">RNA-binding</keyword>
<evidence type="ECO:0000256" key="10">
    <source>
        <dbReference type="PROSITE-ProRule" id="PRU01023"/>
    </source>
</evidence>
<comment type="subcellular location">
    <subcellularLocation>
        <location evidence="1">Nucleus</location>
    </subcellularLocation>
</comment>
<dbReference type="Pfam" id="PF01189">
    <property type="entry name" value="Methyltr_RsmB-F"/>
    <property type="match status" value="1"/>
</dbReference>
<protein>
    <submittedName>
        <fullName evidence="13">NOL1/NOP2/sun domain containing protein</fullName>
    </submittedName>
</protein>
<keyword evidence="3" id="KW-0820">tRNA-binding</keyword>
<evidence type="ECO:0000313" key="13">
    <source>
        <dbReference type="EMBL" id="ELR23541.1"/>
    </source>
</evidence>
<dbReference type="InterPro" id="IPR049560">
    <property type="entry name" value="MeTrfase_RsmB-F_NOP2_cat"/>
</dbReference>
<evidence type="ECO:0000256" key="6">
    <source>
        <dbReference type="ARBA" id="ARBA00022691"/>
    </source>
</evidence>
<evidence type="ECO:0000313" key="14">
    <source>
        <dbReference type="Proteomes" id="UP000011083"/>
    </source>
</evidence>
<feature type="active site" description="Nucleophile" evidence="10">
    <location>
        <position position="338"/>
    </location>
</feature>
<comment type="similarity">
    <text evidence="2 10">Belongs to the class I-like SAM-binding methyltransferase superfamily. RsmB/NOP family.</text>
</comment>
<evidence type="ECO:0000256" key="11">
    <source>
        <dbReference type="SAM" id="MobiDB-lite"/>
    </source>
</evidence>
<dbReference type="GO" id="GO:0030488">
    <property type="term" value="P:tRNA methylation"/>
    <property type="evidence" value="ECO:0007669"/>
    <property type="project" value="UniProtKB-ARBA"/>
</dbReference>
<evidence type="ECO:0000256" key="7">
    <source>
        <dbReference type="ARBA" id="ARBA00022694"/>
    </source>
</evidence>
<dbReference type="GO" id="GO:0005634">
    <property type="term" value="C:nucleus"/>
    <property type="evidence" value="ECO:0007669"/>
    <property type="project" value="UniProtKB-SubCell"/>
</dbReference>
<feature type="compositionally biased region" description="Basic residues" evidence="11">
    <location>
        <begin position="1"/>
        <end position="12"/>
    </location>
</feature>
<dbReference type="GO" id="GO:0000049">
    <property type="term" value="F:tRNA binding"/>
    <property type="evidence" value="ECO:0007669"/>
    <property type="project" value="UniProtKB-KW"/>
</dbReference>
<dbReference type="RefSeq" id="XP_004353069.1">
    <property type="nucleotide sequence ID" value="XM_004353017.1"/>
</dbReference>
<comment type="caution">
    <text evidence="10">Lacks conserved residue(s) required for the propagation of feature annotation.</text>
</comment>
<evidence type="ECO:0000259" key="12">
    <source>
        <dbReference type="PROSITE" id="PS51686"/>
    </source>
</evidence>
<dbReference type="InterPro" id="IPR057286">
    <property type="entry name" value="PUA_NSUN2"/>
</dbReference>
<feature type="binding site" evidence="10">
    <location>
        <position position="230"/>
    </location>
    <ligand>
        <name>S-adenosyl-L-methionine</name>
        <dbReference type="ChEBI" id="CHEBI:59789"/>
    </ligand>
</feature>
<dbReference type="PROSITE" id="PS01153">
    <property type="entry name" value="NOL1_NOP2_SUN"/>
    <property type="match status" value="1"/>
</dbReference>
<gene>
    <name evidence="13" type="ORF">ACA1_071630</name>
</gene>
<feature type="compositionally biased region" description="Basic and acidic residues" evidence="11">
    <location>
        <begin position="775"/>
        <end position="788"/>
    </location>
</feature>
<proteinExistence type="inferred from homology"/>
<evidence type="ECO:0000256" key="9">
    <source>
        <dbReference type="ARBA" id="ARBA00023242"/>
    </source>
</evidence>
<keyword evidence="14" id="KW-1185">Reference proteome</keyword>
<reference evidence="13 14" key="1">
    <citation type="journal article" date="2013" name="Genome Biol.">
        <title>Genome of Acanthamoeba castellanii highlights extensive lateral gene transfer and early evolution of tyrosine kinase signaling.</title>
        <authorList>
            <person name="Clarke M."/>
            <person name="Lohan A.J."/>
            <person name="Liu B."/>
            <person name="Lagkouvardos I."/>
            <person name="Roy S."/>
            <person name="Zafar N."/>
            <person name="Bertelli C."/>
            <person name="Schilde C."/>
            <person name="Kianianmomeni A."/>
            <person name="Burglin T.R."/>
            <person name="Frech C."/>
            <person name="Turcotte B."/>
            <person name="Kopec K.O."/>
            <person name="Synnott J.M."/>
            <person name="Choo C."/>
            <person name="Paponov I."/>
            <person name="Finkler A."/>
            <person name="Soon Heng Tan C."/>
            <person name="Hutchins A.P."/>
            <person name="Weinmeier T."/>
            <person name="Rattei T."/>
            <person name="Chu J.S."/>
            <person name="Gimenez G."/>
            <person name="Irimia M."/>
            <person name="Rigden D.J."/>
            <person name="Fitzpatrick D.A."/>
            <person name="Lorenzo-Morales J."/>
            <person name="Bateman A."/>
            <person name="Chiu C.H."/>
            <person name="Tang P."/>
            <person name="Hegemann P."/>
            <person name="Fromm H."/>
            <person name="Raoult D."/>
            <person name="Greub G."/>
            <person name="Miranda-Saavedra D."/>
            <person name="Chen N."/>
            <person name="Nash P."/>
            <person name="Ginger M.L."/>
            <person name="Horn M."/>
            <person name="Schaap P."/>
            <person name="Caler L."/>
            <person name="Loftus B."/>
        </authorList>
    </citation>
    <scope>NUCLEOTIDE SEQUENCE [LARGE SCALE GENOMIC DNA]</scope>
    <source>
        <strain evidence="13 14">Neff</strain>
    </source>
</reference>
<dbReference type="InterPro" id="IPR057285">
    <property type="entry name" value="Pre-PUA_NSUN2"/>
</dbReference>
<dbReference type="InterPro" id="IPR029063">
    <property type="entry name" value="SAM-dependent_MTases_sf"/>
</dbReference>
<dbReference type="Proteomes" id="UP000011083">
    <property type="component" value="Unassembled WGS sequence"/>
</dbReference>
<dbReference type="AlphaFoldDB" id="L8HGH8"/>
<evidence type="ECO:0000256" key="1">
    <source>
        <dbReference type="ARBA" id="ARBA00004123"/>
    </source>
</evidence>
<dbReference type="InterPro" id="IPR001678">
    <property type="entry name" value="MeTrfase_RsmB-F_NOP2_dom"/>
</dbReference>
<feature type="region of interest" description="Disordered" evidence="11">
    <location>
        <begin position="461"/>
        <end position="488"/>
    </location>
</feature>
<dbReference type="InterPro" id="IPR023267">
    <property type="entry name" value="RCMT"/>
</dbReference>
<dbReference type="OrthoDB" id="6093671at2759"/>
<evidence type="ECO:0000256" key="8">
    <source>
        <dbReference type="ARBA" id="ARBA00022884"/>
    </source>
</evidence>
<dbReference type="InterPro" id="IPR023270">
    <property type="entry name" value="RCMT_NCL1"/>
</dbReference>
<feature type="domain" description="SAM-dependent MTase RsmB/NOP-type" evidence="12">
    <location>
        <begin position="95"/>
        <end position="392"/>
    </location>
</feature>
<feature type="region of interest" description="Disordered" evidence="11">
    <location>
        <begin position="758"/>
        <end position="788"/>
    </location>
</feature>
<evidence type="ECO:0000256" key="5">
    <source>
        <dbReference type="ARBA" id="ARBA00022679"/>
    </source>
</evidence>
<dbReference type="VEuPathDB" id="AmoebaDB:ACA1_071630"/>
<keyword evidence="9" id="KW-0539">Nucleus</keyword>
<evidence type="ECO:0000256" key="3">
    <source>
        <dbReference type="ARBA" id="ARBA00022555"/>
    </source>
</evidence>
<dbReference type="SUPFAM" id="SSF53335">
    <property type="entry name" value="S-adenosyl-L-methionine-dependent methyltransferases"/>
    <property type="match status" value="1"/>
</dbReference>
<dbReference type="PRINTS" id="PR02011">
    <property type="entry name" value="RCMTNCL1"/>
</dbReference>
<dbReference type="STRING" id="1257118.L8HGH8"/>
<evidence type="ECO:0000256" key="4">
    <source>
        <dbReference type="ARBA" id="ARBA00022603"/>
    </source>
</evidence>
<dbReference type="GO" id="GO:0016428">
    <property type="term" value="F:tRNA (cytidine-5-)-methyltransferase activity"/>
    <property type="evidence" value="ECO:0007669"/>
    <property type="project" value="InterPro"/>
</dbReference>
<accession>L8HGH8</accession>
<dbReference type="Pfam" id="PF25376">
    <property type="entry name" value="Pre-PUA_NSUN2"/>
    <property type="match status" value="1"/>
</dbReference>
<sequence>MGKWKGSRGGRKKREDKAPAAGAEGADGVKKEAVWFNLGEPKASWTVEKKNALFEDYYRKVLGFDRTDGEAELEQDWQLLLETMRKDLPTTIRVTSSSPFEPLMTAKIVEFFRPGMAEAASHIEDEAFSFERIPWYPGGLAWQLSAGRKEMRKSPIFNRFRKFLVAQTENGNVSRQEAVSMLPPLFLDVKGHHWVLDMCASPGSKTAQMLETMHKDANSTNPTGVVVANDVDEKRCYMLVHQMKRLASPCGMVTNFPAQSFPRLTLTSNSSAGERDLAFDRILADVPCSGDGTLRKNIDLWRKWHPNLANGIHTLQLRIATRGAHLLKIGGRMVYSTCSLNPVENEAVVAALLNRAQGALELVDVSDQLPELKRRPGLTTWEVFDMNKPRKRNKAEEEAEIKWAPGWYSAHDALPGRSKKFIHASCFPPANAKDLHLERCVRDQNTGGFFVSVIQKVAEMPHGKPPAAAEGETEGKKKGNGDDEDDDDMQIVVDPQLKFLVKELVGKEMRGDTPADGAAAAGEGEEGEAAQDSSSSTRRSRGGKKWGKEEPFLPLTGVMLSEWQAAKEYYGVKDEFPESQLMVRAEAALSIYLVSDGVKDILFNCKDGLRRVQPPSSPPTLLRVPLTPRHFLRQTINTGVAVLKKHAPPNIGCRYRPSQEGLSVLSPFMGKRIVKLTKDEFLLLVKQRSPPVTSFLEPTQQALGALDNGGCVFEVHLPELNHTVEVAAWKAGRCAQLFLNDQDKAAVLALLLTHEEDHPAVDAPSAATPATTDETETKDKEKEKEMEQ</sequence>
<organism evidence="13 14">
    <name type="scientific">Acanthamoeba castellanii (strain ATCC 30010 / Neff)</name>
    <dbReference type="NCBI Taxonomy" id="1257118"/>
    <lineage>
        <taxon>Eukaryota</taxon>
        <taxon>Amoebozoa</taxon>
        <taxon>Discosea</taxon>
        <taxon>Longamoebia</taxon>
        <taxon>Centramoebida</taxon>
        <taxon>Acanthamoebidae</taxon>
        <taxon>Acanthamoeba</taxon>
    </lineage>
</organism>
<keyword evidence="4 10" id="KW-0489">Methyltransferase</keyword>
<dbReference type="Pfam" id="PF25378">
    <property type="entry name" value="PUA_NSUN2"/>
    <property type="match status" value="1"/>
</dbReference>
<dbReference type="PANTHER" id="PTHR22808">
    <property type="entry name" value="NCL1 YEAST -RELATED NOL1/NOP2/FMU SUN DOMAIN-CONTAINING"/>
    <property type="match status" value="1"/>
</dbReference>
<dbReference type="PROSITE" id="PS51686">
    <property type="entry name" value="SAM_MT_RSMB_NOP"/>
    <property type="match status" value="1"/>
</dbReference>
<name>L8HGH8_ACACF</name>
<dbReference type="Gene3D" id="3.40.50.150">
    <property type="entry name" value="Vaccinia Virus protein VP39"/>
    <property type="match status" value="1"/>
</dbReference>
<keyword evidence="7" id="KW-0819">tRNA processing</keyword>
<feature type="binding site" evidence="10">
    <location>
        <position position="285"/>
    </location>
    <ligand>
        <name>S-adenosyl-L-methionine</name>
        <dbReference type="ChEBI" id="CHEBI:59789"/>
    </ligand>
</feature>
<feature type="compositionally biased region" description="Low complexity" evidence="11">
    <location>
        <begin position="761"/>
        <end position="772"/>
    </location>
</feature>
<keyword evidence="6 10" id="KW-0949">S-adenosyl-L-methionine</keyword>
<dbReference type="KEGG" id="acan:ACA1_071630"/>
<feature type="region of interest" description="Disordered" evidence="11">
    <location>
        <begin position="1"/>
        <end position="27"/>
    </location>
</feature>
<dbReference type="EMBL" id="KB007857">
    <property type="protein sequence ID" value="ELR23541.1"/>
    <property type="molecule type" value="Genomic_DNA"/>
</dbReference>
<evidence type="ECO:0000256" key="2">
    <source>
        <dbReference type="ARBA" id="ARBA00007494"/>
    </source>
</evidence>
<keyword evidence="5 10" id="KW-0808">Transferase</keyword>
<dbReference type="PRINTS" id="PR02008">
    <property type="entry name" value="RCMTFAMILY"/>
</dbReference>
<dbReference type="InterPro" id="IPR018314">
    <property type="entry name" value="RsmB/NOL1/NOP2-like_CS"/>
</dbReference>
<dbReference type="GeneID" id="14924522"/>
<feature type="region of interest" description="Disordered" evidence="11">
    <location>
        <begin position="510"/>
        <end position="548"/>
    </location>
</feature>